<reference evidence="2 3" key="1">
    <citation type="journal article" date="2022" name="Res Sq">
        <title>Evolution of multicellular longitudinally dividing oral cavity symbionts (Neisseriaceae).</title>
        <authorList>
            <person name="Nyongesa S."/>
            <person name="Weber P."/>
            <person name="Bernet E."/>
            <person name="Pullido F."/>
            <person name="Nieckarz M."/>
            <person name="Delaby M."/>
            <person name="Nieves C."/>
            <person name="Viehboeck T."/>
            <person name="Krause N."/>
            <person name="Rivera-Millot A."/>
            <person name="Nakamura A."/>
            <person name="Vischer N."/>
            <person name="VanNieuwenhze M."/>
            <person name="Brun Y."/>
            <person name="Cava F."/>
            <person name="Bulgheresi S."/>
            <person name="Veyrier F."/>
        </authorList>
    </citation>
    <scope>NUCLEOTIDE SEQUENCE [LARGE SCALE GENOMIC DNA]</scope>
    <source>
        <strain evidence="2 3">CCUG 63373m</strain>
    </source>
</reference>
<dbReference type="RefSeq" id="WP_244786775.1">
    <property type="nucleotide sequence ID" value="NZ_CP091508.1"/>
</dbReference>
<proteinExistence type="predicted"/>
<dbReference type="Proteomes" id="UP000829817">
    <property type="component" value="Chromosome"/>
</dbReference>
<name>A0ABY4DYS6_9NEIS</name>
<dbReference type="InterPro" id="IPR054195">
    <property type="entry name" value="DUF6900"/>
</dbReference>
<evidence type="ECO:0000313" key="2">
    <source>
        <dbReference type="EMBL" id="UOO82752.1"/>
    </source>
</evidence>
<organism evidence="2 3">
    <name type="scientific">Uruburuella testudinis</name>
    <dbReference type="NCBI Taxonomy" id="1282863"/>
    <lineage>
        <taxon>Bacteria</taxon>
        <taxon>Pseudomonadati</taxon>
        <taxon>Pseudomonadota</taxon>
        <taxon>Betaproteobacteria</taxon>
        <taxon>Neisseriales</taxon>
        <taxon>Neisseriaceae</taxon>
        <taxon>Uruburuella</taxon>
    </lineage>
</organism>
<keyword evidence="3" id="KW-1185">Reference proteome</keyword>
<evidence type="ECO:0000259" key="1">
    <source>
        <dbReference type="Pfam" id="PF21841"/>
    </source>
</evidence>
<feature type="domain" description="DUF6900" evidence="1">
    <location>
        <begin position="14"/>
        <end position="61"/>
    </location>
</feature>
<accession>A0ABY4DYS6</accession>
<dbReference type="Pfam" id="PF21841">
    <property type="entry name" value="DUF6900"/>
    <property type="match status" value="1"/>
</dbReference>
<protein>
    <recommendedName>
        <fullName evidence="1">DUF6900 domain-containing protein</fullName>
    </recommendedName>
</protein>
<dbReference type="EMBL" id="CP091508">
    <property type="protein sequence ID" value="UOO82752.1"/>
    <property type="molecule type" value="Genomic_DNA"/>
</dbReference>
<evidence type="ECO:0000313" key="3">
    <source>
        <dbReference type="Proteomes" id="UP000829817"/>
    </source>
</evidence>
<gene>
    <name evidence="2" type="ORF">LVJ83_04620</name>
</gene>
<sequence>MGATKSHNRTAPVSLLATIAAEELFIENLQTQNSGADFHEVSVGCVASALKAAYEAGYKAAQSKNK</sequence>